<dbReference type="SMART" id="SM00228">
    <property type="entry name" value="PDZ"/>
    <property type="match status" value="1"/>
</dbReference>
<dbReference type="Pfam" id="PF13180">
    <property type="entry name" value="PDZ_2"/>
    <property type="match status" value="1"/>
</dbReference>
<organism evidence="3 4">
    <name type="scientific">Mucilaginibacter ginsenosidivorans</name>
    <dbReference type="NCBI Taxonomy" id="398053"/>
    <lineage>
        <taxon>Bacteria</taxon>
        <taxon>Pseudomonadati</taxon>
        <taxon>Bacteroidota</taxon>
        <taxon>Sphingobacteriia</taxon>
        <taxon>Sphingobacteriales</taxon>
        <taxon>Sphingobacteriaceae</taxon>
        <taxon>Mucilaginibacter</taxon>
    </lineage>
</organism>
<dbReference type="EMBL" id="CP042436">
    <property type="protein sequence ID" value="QEC62202.1"/>
    <property type="molecule type" value="Genomic_DNA"/>
</dbReference>
<keyword evidence="4" id="KW-1185">Reference proteome</keyword>
<name>A0A5B8UTI1_9SPHI</name>
<dbReference type="InterPro" id="IPR024191">
    <property type="entry name" value="Peptidase_M61"/>
</dbReference>
<dbReference type="OrthoDB" id="9778516at2"/>
<feature type="chain" id="PRO_5023099483" evidence="1">
    <location>
        <begin position="25"/>
        <end position="600"/>
    </location>
</feature>
<dbReference type="InterPro" id="IPR036034">
    <property type="entry name" value="PDZ_sf"/>
</dbReference>
<proteinExistence type="predicted"/>
<keyword evidence="1" id="KW-0732">Signal</keyword>
<dbReference type="SUPFAM" id="SSF55486">
    <property type="entry name" value="Metalloproteases ('zincins'), catalytic domain"/>
    <property type="match status" value="1"/>
</dbReference>
<dbReference type="SUPFAM" id="SSF50156">
    <property type="entry name" value="PDZ domain-like"/>
    <property type="match status" value="1"/>
</dbReference>
<dbReference type="AlphaFoldDB" id="A0A5B8UTI1"/>
<feature type="signal peptide" evidence="1">
    <location>
        <begin position="1"/>
        <end position="24"/>
    </location>
</feature>
<dbReference type="Proteomes" id="UP000321479">
    <property type="component" value="Chromosome"/>
</dbReference>
<gene>
    <name evidence="3" type="ORF">FRZ54_06250</name>
</gene>
<evidence type="ECO:0000313" key="3">
    <source>
        <dbReference type="EMBL" id="QEC62202.1"/>
    </source>
</evidence>
<dbReference type="Gene3D" id="2.60.40.3650">
    <property type="match status" value="1"/>
</dbReference>
<dbReference type="InterPro" id="IPR027268">
    <property type="entry name" value="Peptidase_M4/M1_CTD_sf"/>
</dbReference>
<dbReference type="PROSITE" id="PS50106">
    <property type="entry name" value="PDZ"/>
    <property type="match status" value="1"/>
</dbReference>
<reference evidence="3 4" key="1">
    <citation type="journal article" date="2017" name="Curr. Microbiol.">
        <title>Mucilaginibacter ginsenosidivorans sp. nov., Isolated from Soil of Ginseng Field.</title>
        <authorList>
            <person name="Kim M.M."/>
            <person name="Siddiqi M.Z."/>
            <person name="Im W.T."/>
        </authorList>
    </citation>
    <scope>NUCLEOTIDE SEQUENCE [LARGE SCALE GENOMIC DNA]</scope>
    <source>
        <strain evidence="3 4">Gsoil 3017</strain>
    </source>
</reference>
<accession>A0A5B8UTI1</accession>
<dbReference type="Gene3D" id="1.10.390.10">
    <property type="entry name" value="Neutral Protease Domain 2"/>
    <property type="match status" value="1"/>
</dbReference>
<feature type="domain" description="PDZ" evidence="2">
    <location>
        <begin position="480"/>
        <end position="560"/>
    </location>
</feature>
<protein>
    <submittedName>
        <fullName evidence="3">M61 family metallopeptidase</fullName>
    </submittedName>
</protein>
<evidence type="ECO:0000259" key="2">
    <source>
        <dbReference type="PROSITE" id="PS50106"/>
    </source>
</evidence>
<dbReference type="Gene3D" id="2.30.42.10">
    <property type="match status" value="1"/>
</dbReference>
<evidence type="ECO:0000313" key="4">
    <source>
        <dbReference type="Proteomes" id="UP000321479"/>
    </source>
</evidence>
<dbReference type="InterPro" id="IPR001478">
    <property type="entry name" value="PDZ"/>
</dbReference>
<dbReference type="InterPro" id="IPR040756">
    <property type="entry name" value="Peptidase_M61_N"/>
</dbReference>
<dbReference type="KEGG" id="mgin:FRZ54_06250"/>
<evidence type="ECO:0000256" key="1">
    <source>
        <dbReference type="SAM" id="SignalP"/>
    </source>
</evidence>
<dbReference type="Pfam" id="PF05299">
    <property type="entry name" value="Peptidase_M61"/>
    <property type="match status" value="1"/>
</dbReference>
<sequence length="600" mass="68029">MKLSTLTQFICLILLCMNSTTGKATGSVNISYTITFPEAQAHYADVEMNITGLQQKTLILKMPVWTPGSYLVREYSKNVESFTAEVKGKAVAAEKIRKNAWRINTENVSAVKVRYRVYSFELSVRTSFIDAAHAFLSNAGIFIYPDGMLHHPSTIHIVPYKGWTKVSTSLDKVNGDPFTLYSPDYDILFDSPIEVGNQDVFGFKVGNTEYEVAMCGAGNYDKDKLTRDMPKIIEHEAAIYGENPNKRYVFIVHNTSRGGGGLEHLSSTVLGASRENYATERGYQGFLSLVAHEHFHLWNVKRLRPIVLGPFDYDNENYTTDLWIAEGFTAYYQDIIIRRTNLYPVENYLGVLAADINYVANQPGNKIQTLAEASYDAWIKYYRPNENSPNTNISYYNKGSIMALMFDLEIINDTKGKYSLDDVMHYMYHTYYKTLKRGYTDKEFKQGVEKFAGKNLDEFYRKYVYGLEDIDFDKYLGYAGYHLTDEFAGTNEPSLGIVTQTPNGRIFVSTVMRNSSAWVDGINVGDEIVAVDSAKVTDVNAILNGKKVGDKINISVLRDGLPLTLPVTLLKRTQVKYKIDSVERPSEQQMLVRKKWLSIQ</sequence>
<dbReference type="Pfam" id="PF17899">
    <property type="entry name" value="Peptidase_M61_N"/>
    <property type="match status" value="1"/>
</dbReference>
<dbReference type="PIRSF" id="PIRSF016493">
    <property type="entry name" value="Glycyl_aminpptds"/>
    <property type="match status" value="1"/>
</dbReference>
<dbReference type="InterPro" id="IPR007963">
    <property type="entry name" value="Peptidase_M61_catalytic"/>
</dbReference>